<dbReference type="GO" id="GO:0004603">
    <property type="term" value="F:phenylethanolamine N-methyltransferase activity"/>
    <property type="evidence" value="ECO:0007669"/>
    <property type="project" value="TreeGrafter"/>
</dbReference>
<keyword evidence="4" id="KW-0949">S-adenosyl-L-methionine</keyword>
<dbReference type="SUPFAM" id="SSF53335">
    <property type="entry name" value="S-adenosyl-L-methionine-dependent methyltransferases"/>
    <property type="match status" value="1"/>
</dbReference>
<dbReference type="RefSeq" id="XP_028332541.1">
    <property type="nucleotide sequence ID" value="XM_028476740.1"/>
</dbReference>
<evidence type="ECO:0000256" key="4">
    <source>
        <dbReference type="ARBA" id="ARBA00022691"/>
    </source>
</evidence>
<dbReference type="InterPro" id="IPR000940">
    <property type="entry name" value="NNMT_TEMT_trans"/>
</dbReference>
<sequence length="274" mass="30431">MMQEKKSESGVAAMAACYQKFDPAAYLQYNYTPPRADFSRKDSIVPWKLACLHRAFNEGDVSGELLVDIGSGPTLYQVLSGCEVFNKVILTDFLELNRQELHRWLHNNGSSSLDWTPYLQHVCKLEGRRSSAWTEKAARLRRVVTDILHVDVHSPQPMAQDALPSTGADCLVSCFCLESVSPDLAAFSRALGHIRKLLRPRGHLLLIGALGESYYFGGPGVRIPVVPLDEAQVCASLKESGYTLIRLEVYTLPQDMRVGVDDVTGVFFAKAKKD</sequence>
<reference evidence="5" key="3">
    <citation type="submission" date="2025-09" db="UniProtKB">
        <authorList>
            <consortium name="Ensembl"/>
        </authorList>
    </citation>
    <scope>IDENTIFICATION</scope>
</reference>
<keyword evidence="6" id="KW-1185">Reference proteome</keyword>
<reference evidence="5" key="1">
    <citation type="submission" date="2020-06" db="EMBL/GenBank/DDBJ databases">
        <authorList>
            <consortium name="Wellcome Sanger Institute Data Sharing"/>
        </authorList>
    </citation>
    <scope>NUCLEOTIDE SEQUENCE [LARGE SCALE GENOMIC DNA]</scope>
</reference>
<evidence type="ECO:0000313" key="5">
    <source>
        <dbReference type="Ensembl" id="ENSGWIP00000015814.1"/>
    </source>
</evidence>
<comment type="similarity">
    <text evidence="1">Belongs to the class I-like SAM-binding methyltransferase superfamily. NNMT/PNMT/TEMT family.</text>
</comment>
<dbReference type="Gene3D" id="3.40.50.150">
    <property type="entry name" value="Vaccinia Virus protein VP39"/>
    <property type="match status" value="1"/>
</dbReference>
<reference evidence="5" key="2">
    <citation type="submission" date="2025-08" db="UniProtKB">
        <authorList>
            <consortium name="Ensembl"/>
        </authorList>
    </citation>
    <scope>IDENTIFICATION</scope>
</reference>
<name>A0A8C5E3C2_GOUWI</name>
<dbReference type="GO" id="GO:0005829">
    <property type="term" value="C:cytosol"/>
    <property type="evidence" value="ECO:0007669"/>
    <property type="project" value="TreeGrafter"/>
</dbReference>
<dbReference type="AlphaFoldDB" id="A0A8C5E3C2"/>
<proteinExistence type="inferred from homology"/>
<gene>
    <name evidence="5" type="primary">pnmt</name>
</gene>
<evidence type="ECO:0000256" key="2">
    <source>
        <dbReference type="ARBA" id="ARBA00022603"/>
    </source>
</evidence>
<dbReference type="Proteomes" id="UP000694680">
    <property type="component" value="Chromosome 19"/>
</dbReference>
<dbReference type="InterPro" id="IPR029063">
    <property type="entry name" value="SAM-dependent_MTases_sf"/>
</dbReference>
<keyword evidence="2" id="KW-0489">Methyltransferase</keyword>
<evidence type="ECO:0000256" key="3">
    <source>
        <dbReference type="ARBA" id="ARBA00022679"/>
    </source>
</evidence>
<dbReference type="FunFam" id="3.40.50.150:FF:000065">
    <property type="entry name" value="Phenylethanolamine N-methyltransferase"/>
    <property type="match status" value="1"/>
</dbReference>
<dbReference type="Pfam" id="PF01234">
    <property type="entry name" value="NNMT_PNMT_TEMT"/>
    <property type="match status" value="1"/>
</dbReference>
<accession>A0A8C5E3C2</accession>
<dbReference type="Ensembl" id="ENSGWIT00000017466.1">
    <property type="protein sequence ID" value="ENSGWIP00000015814.1"/>
    <property type="gene ID" value="ENSGWIG00000008872.1"/>
</dbReference>
<evidence type="ECO:0000256" key="1">
    <source>
        <dbReference type="ARBA" id="ARBA00007996"/>
    </source>
</evidence>
<dbReference type="GeneID" id="114481727"/>
<protein>
    <recommendedName>
        <fullName evidence="7">Phenylethanolamine N-methyltransferase</fullName>
    </recommendedName>
</protein>
<evidence type="ECO:0000313" key="6">
    <source>
        <dbReference type="Proteomes" id="UP000694680"/>
    </source>
</evidence>
<dbReference type="PANTHER" id="PTHR10867:SF18">
    <property type="entry name" value="PHENYLETHANOLAMINE N-METHYLTRANSFERASE"/>
    <property type="match status" value="1"/>
</dbReference>
<dbReference type="OrthoDB" id="10050085at2759"/>
<dbReference type="GO" id="GO:0032259">
    <property type="term" value="P:methylation"/>
    <property type="evidence" value="ECO:0007669"/>
    <property type="project" value="UniProtKB-KW"/>
</dbReference>
<keyword evidence="3" id="KW-0808">Transferase</keyword>
<dbReference type="PROSITE" id="PS51681">
    <property type="entry name" value="SAM_MT_NNMT_PNMT_TEMT"/>
    <property type="match status" value="1"/>
</dbReference>
<dbReference type="PANTHER" id="PTHR10867">
    <property type="entry name" value="NNMT/PNMT/TEMT FAMILY MEMBER"/>
    <property type="match status" value="1"/>
</dbReference>
<organism evidence="5 6">
    <name type="scientific">Gouania willdenowi</name>
    <name type="common">Blunt-snouted clingfish</name>
    <name type="synonym">Lepadogaster willdenowi</name>
    <dbReference type="NCBI Taxonomy" id="441366"/>
    <lineage>
        <taxon>Eukaryota</taxon>
        <taxon>Metazoa</taxon>
        <taxon>Chordata</taxon>
        <taxon>Craniata</taxon>
        <taxon>Vertebrata</taxon>
        <taxon>Euteleostomi</taxon>
        <taxon>Actinopterygii</taxon>
        <taxon>Neopterygii</taxon>
        <taxon>Teleostei</taxon>
        <taxon>Neoteleostei</taxon>
        <taxon>Acanthomorphata</taxon>
        <taxon>Ovalentaria</taxon>
        <taxon>Blenniimorphae</taxon>
        <taxon>Blenniiformes</taxon>
        <taxon>Gobiesocoidei</taxon>
        <taxon>Gobiesocidae</taxon>
        <taxon>Gobiesocinae</taxon>
        <taxon>Gouania</taxon>
    </lineage>
</organism>
<dbReference type="CTD" id="5409"/>
<evidence type="ECO:0008006" key="7">
    <source>
        <dbReference type="Google" id="ProtNLM"/>
    </source>
</evidence>